<accession>A0A4V6A4L7</accession>
<dbReference type="OrthoDB" id="1700726at2759"/>
<feature type="region of interest" description="Disordered" evidence="1">
    <location>
        <begin position="90"/>
        <end position="150"/>
    </location>
</feature>
<protein>
    <submittedName>
        <fullName evidence="2">Uncharacterized protein</fullName>
    </submittedName>
</protein>
<feature type="compositionally biased region" description="Polar residues" evidence="1">
    <location>
        <begin position="136"/>
        <end position="150"/>
    </location>
</feature>
<sequence>MFQDARLAAAPVSSPSSSTSKIDKDAKMLIDCTASLAMEEKSVSVLSETTSVQSVLKSYVNGASNVPLLYDTVGERLRLAAEQRCMFPTAKWSSSSAKESGRPTHSFSMTQKNSRPALSTSASRRATASACGARTPTNGSSASLPQASPE</sequence>
<name>A0A4V6A4L7_STECR</name>
<dbReference type="AlphaFoldDB" id="A0A4V6A4L7"/>
<reference evidence="2 3" key="1">
    <citation type="journal article" date="2015" name="Genome Biol.">
        <title>Comparative genomics of Steinernema reveals deeply conserved gene regulatory networks.</title>
        <authorList>
            <person name="Dillman A.R."/>
            <person name="Macchietto M."/>
            <person name="Porter C.F."/>
            <person name="Rogers A."/>
            <person name="Williams B."/>
            <person name="Antoshechkin I."/>
            <person name="Lee M.M."/>
            <person name="Goodwin Z."/>
            <person name="Lu X."/>
            <person name="Lewis E.E."/>
            <person name="Goodrich-Blair H."/>
            <person name="Stock S.P."/>
            <person name="Adams B.J."/>
            <person name="Sternberg P.W."/>
            <person name="Mortazavi A."/>
        </authorList>
    </citation>
    <scope>NUCLEOTIDE SEQUENCE [LARGE SCALE GENOMIC DNA]</scope>
    <source>
        <strain evidence="2 3">ALL</strain>
    </source>
</reference>
<organism evidence="2 3">
    <name type="scientific">Steinernema carpocapsae</name>
    <name type="common">Entomopathogenic nematode</name>
    <dbReference type="NCBI Taxonomy" id="34508"/>
    <lineage>
        <taxon>Eukaryota</taxon>
        <taxon>Metazoa</taxon>
        <taxon>Ecdysozoa</taxon>
        <taxon>Nematoda</taxon>
        <taxon>Chromadorea</taxon>
        <taxon>Rhabditida</taxon>
        <taxon>Tylenchina</taxon>
        <taxon>Panagrolaimomorpha</taxon>
        <taxon>Strongyloidoidea</taxon>
        <taxon>Steinernematidae</taxon>
        <taxon>Steinernema</taxon>
    </lineage>
</organism>
<reference evidence="2 3" key="2">
    <citation type="journal article" date="2019" name="G3 (Bethesda)">
        <title>Hybrid Assembly of the Genome of the Entomopathogenic Nematode Steinernema carpocapsae Identifies the X-Chromosome.</title>
        <authorList>
            <person name="Serra L."/>
            <person name="Macchietto M."/>
            <person name="Macias-Munoz A."/>
            <person name="McGill C.J."/>
            <person name="Rodriguez I.M."/>
            <person name="Rodriguez B."/>
            <person name="Murad R."/>
            <person name="Mortazavi A."/>
        </authorList>
    </citation>
    <scope>NUCLEOTIDE SEQUENCE [LARGE SCALE GENOMIC DNA]</scope>
    <source>
        <strain evidence="2 3">ALL</strain>
    </source>
</reference>
<dbReference type="Proteomes" id="UP000298663">
    <property type="component" value="Unassembled WGS sequence"/>
</dbReference>
<evidence type="ECO:0000313" key="2">
    <source>
        <dbReference type="EMBL" id="TKR87455.1"/>
    </source>
</evidence>
<dbReference type="EMBL" id="AZBU02000003">
    <property type="protein sequence ID" value="TKR87455.1"/>
    <property type="molecule type" value="Genomic_DNA"/>
</dbReference>
<evidence type="ECO:0000313" key="3">
    <source>
        <dbReference type="Proteomes" id="UP000298663"/>
    </source>
</evidence>
<feature type="region of interest" description="Disordered" evidence="1">
    <location>
        <begin position="1"/>
        <end position="22"/>
    </location>
</feature>
<feature type="compositionally biased region" description="Low complexity" evidence="1">
    <location>
        <begin position="114"/>
        <end position="135"/>
    </location>
</feature>
<evidence type="ECO:0000256" key="1">
    <source>
        <dbReference type="SAM" id="MobiDB-lite"/>
    </source>
</evidence>
<keyword evidence="3" id="KW-1185">Reference proteome</keyword>
<proteinExistence type="predicted"/>
<feature type="compositionally biased region" description="Polar residues" evidence="1">
    <location>
        <begin position="91"/>
        <end position="113"/>
    </location>
</feature>
<gene>
    <name evidence="2" type="ORF">L596_011850</name>
</gene>
<comment type="caution">
    <text evidence="2">The sequence shown here is derived from an EMBL/GenBank/DDBJ whole genome shotgun (WGS) entry which is preliminary data.</text>
</comment>